<evidence type="ECO:0000259" key="1">
    <source>
        <dbReference type="Pfam" id="PF13679"/>
    </source>
</evidence>
<dbReference type="EMBL" id="JADKPV010000002">
    <property type="protein sequence ID" value="MBF4501102.1"/>
    <property type="molecule type" value="Genomic_DNA"/>
</dbReference>
<accession>A0A8J7G4J4</accession>
<reference evidence="2" key="1">
    <citation type="submission" date="2020-11" db="EMBL/GenBank/DDBJ databases">
        <title>Multidrug resistant novel bacterium Savagea serpentis sp. nov., isolated from the scats of a vine snake (Ahaetulla nasuta).</title>
        <authorList>
            <person name="Venkata Ramana V."/>
            <person name="Vikas Patil S."/>
            <person name="Yogita Lugani V."/>
        </authorList>
    </citation>
    <scope>NUCLEOTIDE SEQUENCE</scope>
    <source>
        <strain evidence="2">SN6</strain>
    </source>
</reference>
<evidence type="ECO:0000313" key="2">
    <source>
        <dbReference type="EMBL" id="MBF4501102.1"/>
    </source>
</evidence>
<protein>
    <submittedName>
        <fullName evidence="2">SAM-dependent methyltransferase</fullName>
    </submittedName>
</protein>
<comment type="caution">
    <text evidence="2">The sequence shown here is derived from an EMBL/GenBank/DDBJ whole genome shotgun (WGS) entry which is preliminary data.</text>
</comment>
<dbReference type="PANTHER" id="PTHR13369:SF3">
    <property type="entry name" value="METHYLTRANSFERASE DOMAIN-CONTAINING PROTEIN"/>
    <property type="match status" value="1"/>
</dbReference>
<dbReference type="PANTHER" id="PTHR13369">
    <property type="match status" value="1"/>
</dbReference>
<dbReference type="GO" id="GO:0032259">
    <property type="term" value="P:methylation"/>
    <property type="evidence" value="ECO:0007669"/>
    <property type="project" value="UniProtKB-KW"/>
</dbReference>
<feature type="domain" description="Methyltransferase" evidence="1">
    <location>
        <begin position="156"/>
        <end position="289"/>
    </location>
</feature>
<gene>
    <name evidence="2" type="ORF">IRY55_06960</name>
</gene>
<dbReference type="Gene3D" id="3.40.50.150">
    <property type="entry name" value="Vaccinia Virus protein VP39"/>
    <property type="match status" value="1"/>
</dbReference>
<keyword evidence="3" id="KW-1185">Reference proteome</keyword>
<dbReference type="RefSeq" id="WP_194562577.1">
    <property type="nucleotide sequence ID" value="NZ_JADKPV010000002.1"/>
</dbReference>
<dbReference type="GO" id="GO:0005737">
    <property type="term" value="C:cytoplasm"/>
    <property type="evidence" value="ECO:0007669"/>
    <property type="project" value="TreeGrafter"/>
</dbReference>
<organism evidence="2 3">
    <name type="scientific">Savagea serpentis</name>
    <dbReference type="NCBI Taxonomy" id="2785297"/>
    <lineage>
        <taxon>Bacteria</taxon>
        <taxon>Bacillati</taxon>
        <taxon>Bacillota</taxon>
        <taxon>Bacilli</taxon>
        <taxon>Bacillales</taxon>
        <taxon>Caryophanaceae</taxon>
        <taxon>Savagea</taxon>
    </lineage>
</organism>
<dbReference type="Proteomes" id="UP000622653">
    <property type="component" value="Unassembled WGS sequence"/>
</dbReference>
<dbReference type="SUPFAM" id="SSF53335">
    <property type="entry name" value="S-adenosyl-L-methionine-dependent methyltransferases"/>
    <property type="match status" value="1"/>
</dbReference>
<sequence length="387" mass="45219">MEFSQFIEVLKKQLMDESFLTGTISQPRLRSNDIQRIKLKKLEIQNELAIQFEYQLEHTMYHKNLSFEEAKDELSQQLEHFRQVHFDHTTHASQAQISKKFKVLYKTTQHATPKEANFSHNRKKQYILSEEVIHPFLVELGVQTKEGKIRAAKHAKFKQINRFIEMVEDTFPHLPTDRPIRIIDFGSGKSYLTFALYYYLVEIKKRDVQITGLDLKKEVIEHCEMIARKLNYEQLHFQIGDISDYEEETVDMVITLHACDVATDLALARAVHWGAKVIMSVPCCQHELFNQLHAPSLDVLTKHGILKERFSALATDAIRAQLLQLVGYDAQLLEFVDLEHTPKNILIRAYATNAKIADQDYEDYQQFKQLLQAEPFLEKELKKFGRL</sequence>
<evidence type="ECO:0000313" key="3">
    <source>
        <dbReference type="Proteomes" id="UP000622653"/>
    </source>
</evidence>
<proteinExistence type="predicted"/>
<keyword evidence="2" id="KW-0489">Methyltransferase</keyword>
<dbReference type="GO" id="GO:0008168">
    <property type="term" value="F:methyltransferase activity"/>
    <property type="evidence" value="ECO:0007669"/>
    <property type="project" value="UniProtKB-KW"/>
</dbReference>
<name>A0A8J7G4J4_9BACL</name>
<dbReference type="InterPro" id="IPR025714">
    <property type="entry name" value="Methyltranfer_dom"/>
</dbReference>
<keyword evidence="2" id="KW-0808">Transferase</keyword>
<dbReference type="AlphaFoldDB" id="A0A8J7G4J4"/>
<dbReference type="InterPro" id="IPR029063">
    <property type="entry name" value="SAM-dependent_MTases_sf"/>
</dbReference>
<dbReference type="CDD" id="cd02440">
    <property type="entry name" value="AdoMet_MTases"/>
    <property type="match status" value="1"/>
</dbReference>
<dbReference type="Pfam" id="PF13679">
    <property type="entry name" value="Methyltransf_32"/>
    <property type="match status" value="1"/>
</dbReference>